<evidence type="ECO:0000313" key="2">
    <source>
        <dbReference type="Proteomes" id="UP000050836"/>
    </source>
</evidence>
<dbReference type="OrthoDB" id="5975809at2"/>
<dbReference type="EMBL" id="LLXS01000001">
    <property type="protein sequence ID" value="KRG45464.1"/>
    <property type="molecule type" value="Genomic_DNA"/>
</dbReference>
<dbReference type="Proteomes" id="UP000050836">
    <property type="component" value="Unassembled WGS sequence"/>
</dbReference>
<gene>
    <name evidence="1" type="ORF">ARC78_00455</name>
</gene>
<keyword evidence="2" id="KW-1185">Reference proteome</keyword>
<proteinExistence type="predicted"/>
<sequence length="175" mass="17564">MDSNVHRYQCIAAFALLVAMPVTVMASGARQGVKAQPGEMVLLRDVSARMAYRPAPPGMALIAEPSPKREVGTALGVSIGMDELSDDEYAAMGSGLTQAAPHQTTVERVSATAVTGTLGRATGDGGVLSGNQLGQAIGGPMGAVSGATRGIGDQVRSAFAQFPLGQPAGSGPGGK</sequence>
<reference evidence="1 2" key="1">
    <citation type="submission" date="2015-10" db="EMBL/GenBank/DDBJ databases">
        <title>Genome sequencing and analysis of members of genus Stenotrophomonas.</title>
        <authorList>
            <person name="Patil P.P."/>
            <person name="Midha S."/>
            <person name="Patil P.B."/>
        </authorList>
    </citation>
    <scope>NUCLEOTIDE SEQUENCE [LARGE SCALE GENOMIC DNA]</scope>
    <source>
        <strain evidence="1 2">JCM 9942</strain>
    </source>
</reference>
<accession>A0A0R0AXH4</accession>
<name>A0A0R0AXH4_9GAMM</name>
<dbReference type="RefSeq" id="WP_054658639.1">
    <property type="nucleotide sequence ID" value="NZ_BAZI01000092.1"/>
</dbReference>
<dbReference type="AlphaFoldDB" id="A0A0R0AXH4"/>
<protein>
    <submittedName>
        <fullName evidence="1">Uncharacterized protein</fullName>
    </submittedName>
</protein>
<comment type="caution">
    <text evidence="1">The sequence shown here is derived from an EMBL/GenBank/DDBJ whole genome shotgun (WGS) entry which is preliminary data.</text>
</comment>
<organism evidence="1 2">
    <name type="scientific">Stenotrophomonas pictorum JCM 9942</name>
    <dbReference type="NCBI Taxonomy" id="1236960"/>
    <lineage>
        <taxon>Bacteria</taxon>
        <taxon>Pseudomonadati</taxon>
        <taxon>Pseudomonadota</taxon>
        <taxon>Gammaproteobacteria</taxon>
        <taxon>Lysobacterales</taxon>
        <taxon>Lysobacteraceae</taxon>
        <taxon>Stenotrophomonas</taxon>
    </lineage>
</organism>
<evidence type="ECO:0000313" key="1">
    <source>
        <dbReference type="EMBL" id="KRG45464.1"/>
    </source>
</evidence>